<dbReference type="Proteomes" id="UP001291309">
    <property type="component" value="Unassembled WGS sequence"/>
</dbReference>
<evidence type="ECO:0000313" key="2">
    <source>
        <dbReference type="EMBL" id="MDY7232283.1"/>
    </source>
</evidence>
<accession>A0ABU5HFN7</accession>
<evidence type="ECO:0000313" key="3">
    <source>
        <dbReference type="Proteomes" id="UP001291309"/>
    </source>
</evidence>
<feature type="compositionally biased region" description="Polar residues" evidence="1">
    <location>
        <begin position="260"/>
        <end position="271"/>
    </location>
</feature>
<feature type="region of interest" description="Disordered" evidence="1">
    <location>
        <begin position="1"/>
        <end position="29"/>
    </location>
</feature>
<feature type="region of interest" description="Disordered" evidence="1">
    <location>
        <begin position="78"/>
        <end position="107"/>
    </location>
</feature>
<comment type="caution">
    <text evidence="2">The sequence shown here is derived from an EMBL/GenBank/DDBJ whole genome shotgun (WGS) entry which is preliminary data.</text>
</comment>
<feature type="compositionally biased region" description="Basic and acidic residues" evidence="1">
    <location>
        <begin position="81"/>
        <end position="100"/>
    </location>
</feature>
<organism evidence="2 3">
    <name type="scientific">Hyalangium rubrum</name>
    <dbReference type="NCBI Taxonomy" id="3103134"/>
    <lineage>
        <taxon>Bacteria</taxon>
        <taxon>Pseudomonadati</taxon>
        <taxon>Myxococcota</taxon>
        <taxon>Myxococcia</taxon>
        <taxon>Myxococcales</taxon>
        <taxon>Cystobacterineae</taxon>
        <taxon>Archangiaceae</taxon>
        <taxon>Hyalangium</taxon>
    </lineage>
</organism>
<keyword evidence="3" id="KW-1185">Reference proteome</keyword>
<protein>
    <recommendedName>
        <fullName evidence="4">Peptidase C39-like domain-containing protein</fullName>
    </recommendedName>
</protein>
<evidence type="ECO:0000256" key="1">
    <source>
        <dbReference type="SAM" id="MobiDB-lite"/>
    </source>
</evidence>
<name>A0ABU5HFN7_9BACT</name>
<sequence>MPEKTAPGSSEYYRDTFEASSTSRPGLPALNVPALPVLAGSQLVNEAEGAQAERQWKSDEGPVAQTTDVNCGEASLAQVKKAKDAKVAPASDDQKREEVRSTTAAASKAVQDRFEVNLDDGARPEEMGAMLGSMGIAVTRGMSNYDPAAISEGLKSGQMGMAMVDSTALTNSLLPDGQKKQETGALHWVTIDGYNKGELSNDPMDDKFRVKDSVNGSYWVSARDLLGAMDAARLKHNGTGGMMLIENRPNATQEEREALSRSNLDQTANLGNGTGIGSRRLGAGEAS</sequence>
<gene>
    <name evidence="2" type="ORF">SYV04_38195</name>
</gene>
<dbReference type="EMBL" id="JAXIVS010000019">
    <property type="protein sequence ID" value="MDY7232283.1"/>
    <property type="molecule type" value="Genomic_DNA"/>
</dbReference>
<dbReference type="RefSeq" id="WP_321550996.1">
    <property type="nucleotide sequence ID" value="NZ_JAXIVS010000019.1"/>
</dbReference>
<proteinExistence type="predicted"/>
<evidence type="ECO:0008006" key="4">
    <source>
        <dbReference type="Google" id="ProtNLM"/>
    </source>
</evidence>
<feature type="region of interest" description="Disordered" evidence="1">
    <location>
        <begin position="248"/>
        <end position="287"/>
    </location>
</feature>
<reference evidence="2 3" key="1">
    <citation type="submission" date="2023-12" db="EMBL/GenBank/DDBJ databases">
        <title>the genome sequence of Hyalangium sp. s54d21.</title>
        <authorList>
            <person name="Zhang X."/>
        </authorList>
    </citation>
    <scope>NUCLEOTIDE SEQUENCE [LARGE SCALE GENOMIC DNA]</scope>
    <source>
        <strain evidence="3">s54d21</strain>
    </source>
</reference>